<evidence type="ECO:0000313" key="5">
    <source>
        <dbReference type="Proteomes" id="UP000799118"/>
    </source>
</evidence>
<dbReference type="SUPFAM" id="SSF51735">
    <property type="entry name" value="NAD(P)-binding Rossmann-fold domains"/>
    <property type="match status" value="1"/>
</dbReference>
<proteinExistence type="inferred from homology"/>
<dbReference type="OrthoDB" id="3040977at2759"/>
<dbReference type="PANTHER" id="PTHR43963">
    <property type="entry name" value="CARBONYL REDUCTASE 1-RELATED"/>
    <property type="match status" value="1"/>
</dbReference>
<dbReference type="EMBL" id="ML769522">
    <property type="protein sequence ID" value="KAE9395957.1"/>
    <property type="molecule type" value="Genomic_DNA"/>
</dbReference>
<gene>
    <name evidence="4" type="ORF">BT96DRAFT_942080</name>
</gene>
<comment type="similarity">
    <text evidence="1">Belongs to the short-chain dehydrogenases/reductases (SDR) family.</text>
</comment>
<dbReference type="Proteomes" id="UP000799118">
    <property type="component" value="Unassembled WGS sequence"/>
</dbReference>
<evidence type="ECO:0000256" key="3">
    <source>
        <dbReference type="ARBA" id="ARBA00023002"/>
    </source>
</evidence>
<dbReference type="InterPro" id="IPR036291">
    <property type="entry name" value="NAD(P)-bd_dom_sf"/>
</dbReference>
<organism evidence="4 5">
    <name type="scientific">Gymnopus androsaceus JB14</name>
    <dbReference type="NCBI Taxonomy" id="1447944"/>
    <lineage>
        <taxon>Eukaryota</taxon>
        <taxon>Fungi</taxon>
        <taxon>Dikarya</taxon>
        <taxon>Basidiomycota</taxon>
        <taxon>Agaricomycotina</taxon>
        <taxon>Agaricomycetes</taxon>
        <taxon>Agaricomycetidae</taxon>
        <taxon>Agaricales</taxon>
        <taxon>Marasmiineae</taxon>
        <taxon>Omphalotaceae</taxon>
        <taxon>Gymnopus</taxon>
    </lineage>
</organism>
<name>A0A6A4HFF2_9AGAR</name>
<keyword evidence="3" id="KW-0560">Oxidoreductase</keyword>
<evidence type="ECO:0000256" key="2">
    <source>
        <dbReference type="ARBA" id="ARBA00022857"/>
    </source>
</evidence>
<reference evidence="4" key="1">
    <citation type="journal article" date="2019" name="Environ. Microbiol.">
        <title>Fungal ecological strategies reflected in gene transcription - a case study of two litter decomposers.</title>
        <authorList>
            <person name="Barbi F."/>
            <person name="Kohler A."/>
            <person name="Barry K."/>
            <person name="Baskaran P."/>
            <person name="Daum C."/>
            <person name="Fauchery L."/>
            <person name="Ihrmark K."/>
            <person name="Kuo A."/>
            <person name="LaButti K."/>
            <person name="Lipzen A."/>
            <person name="Morin E."/>
            <person name="Grigoriev I.V."/>
            <person name="Henrissat B."/>
            <person name="Lindahl B."/>
            <person name="Martin F."/>
        </authorList>
    </citation>
    <scope>NUCLEOTIDE SEQUENCE</scope>
    <source>
        <strain evidence="4">JB14</strain>
    </source>
</reference>
<dbReference type="PANTHER" id="PTHR43963:SF6">
    <property type="entry name" value="CHAIN DEHYDROGENASE FAMILY PROTEIN, PUTATIVE (AFU_ORTHOLOGUE AFUA_3G15350)-RELATED"/>
    <property type="match status" value="1"/>
</dbReference>
<keyword evidence="5" id="KW-1185">Reference proteome</keyword>
<evidence type="ECO:0000313" key="4">
    <source>
        <dbReference type="EMBL" id="KAE9395957.1"/>
    </source>
</evidence>
<dbReference type="GO" id="GO:0016491">
    <property type="term" value="F:oxidoreductase activity"/>
    <property type="evidence" value="ECO:0007669"/>
    <property type="project" value="UniProtKB-KW"/>
</dbReference>
<sequence>MSIETHTILVTGSNTGIGHTVYLASRKEASGKEAQRKQKEHNLDAKFVQLDFTDKKSIQAAKETIEKEEGKLDMLRIPPGNDTQYHCHGLKHISIGFRPGGKLPMQAAKLLEEWVLLGPEDGKKIGEGSSGQIEVNFPGEV</sequence>
<keyword evidence="2" id="KW-0521">NADP</keyword>
<evidence type="ECO:0000256" key="1">
    <source>
        <dbReference type="ARBA" id="ARBA00006484"/>
    </source>
</evidence>
<dbReference type="Gene3D" id="3.40.50.720">
    <property type="entry name" value="NAD(P)-binding Rossmann-like Domain"/>
    <property type="match status" value="1"/>
</dbReference>
<protein>
    <recommendedName>
        <fullName evidence="6">NAD(P)-binding protein</fullName>
    </recommendedName>
</protein>
<dbReference type="AlphaFoldDB" id="A0A6A4HFF2"/>
<accession>A0A6A4HFF2</accession>
<evidence type="ECO:0008006" key="6">
    <source>
        <dbReference type="Google" id="ProtNLM"/>
    </source>
</evidence>